<dbReference type="RefSeq" id="WP_012876477.1">
    <property type="nucleotide sequence ID" value="NC_013526.1"/>
</dbReference>
<feature type="transmembrane region" description="Helical" evidence="5">
    <location>
        <begin position="34"/>
        <end position="55"/>
    </location>
</feature>
<protein>
    <submittedName>
        <fullName evidence="6">DoxX family protein</fullName>
    </submittedName>
</protein>
<feature type="transmembrane region" description="Helical" evidence="5">
    <location>
        <begin position="160"/>
        <end position="189"/>
    </location>
</feature>
<dbReference type="EMBL" id="CP001826">
    <property type="protein sequence ID" value="ACZ43446.1"/>
    <property type="molecule type" value="Genomic_DNA"/>
</dbReference>
<keyword evidence="2 5" id="KW-0812">Transmembrane</keyword>
<feature type="transmembrane region" description="Helical" evidence="5">
    <location>
        <begin position="196"/>
        <end position="219"/>
    </location>
</feature>
<dbReference type="GO" id="GO:0016020">
    <property type="term" value="C:membrane"/>
    <property type="evidence" value="ECO:0007669"/>
    <property type="project" value="UniProtKB-SubCell"/>
</dbReference>
<sequence length="253" mass="27762">MRDSKQNLMWGALVAAIIGGLLLYYSGLRGADQGLAFAALVVGLILFIATTWVLASAYKPGDYTPSPDDLPHREWRWYQFLRHGYNAAVLLLPIRIYLGYLWLSSGWDKVNSPAWTGSQAGAALRGFVQGALAKTSGEHPDVQGWYAWFLRELVLPNATLFSYLVAWGEVLVGIALILGVLTGVAALVGGFMNANFLLAGAVSTNPIMLALELVLIIGWRPAGWWGLDRWIIPRIRPLWGEGQPTSVRAREVT</sequence>
<gene>
    <name evidence="6" type="ordered locus">Tter_2557</name>
</gene>
<evidence type="ECO:0000313" key="6">
    <source>
        <dbReference type="EMBL" id="ACZ43446.1"/>
    </source>
</evidence>
<evidence type="ECO:0000256" key="2">
    <source>
        <dbReference type="ARBA" id="ARBA00022692"/>
    </source>
</evidence>
<dbReference type="Proteomes" id="UP000000323">
    <property type="component" value="Chromosome 2"/>
</dbReference>
<feature type="transmembrane region" description="Helical" evidence="5">
    <location>
        <begin position="7"/>
        <end position="28"/>
    </location>
</feature>
<evidence type="ECO:0000256" key="3">
    <source>
        <dbReference type="ARBA" id="ARBA00022989"/>
    </source>
</evidence>
<dbReference type="PANTHER" id="PTHR39157">
    <property type="entry name" value="INTEGRAL MEMBRANE PROTEIN-RELATED"/>
    <property type="match status" value="1"/>
</dbReference>
<dbReference type="AlphaFoldDB" id="D1CI75"/>
<dbReference type="Pfam" id="PF07681">
    <property type="entry name" value="DoxX"/>
    <property type="match status" value="1"/>
</dbReference>
<dbReference type="KEGG" id="ttr:Tter_2557"/>
<dbReference type="STRING" id="525904.Tter_2557"/>
<comment type="subcellular location">
    <subcellularLocation>
        <location evidence="1">Membrane</location>
        <topology evidence="1">Multi-pass membrane protein</topology>
    </subcellularLocation>
</comment>
<reference evidence="7" key="1">
    <citation type="journal article" date="2010" name="Stand. Genomic Sci.">
        <title>Complete genome sequence of 'Thermobaculum terrenum' type strain (YNP1).</title>
        <authorList>
            <person name="Kiss H."/>
            <person name="Cleland D."/>
            <person name="Lapidus A."/>
            <person name="Lucas S."/>
            <person name="Glavina Del Rio T."/>
            <person name="Nolan M."/>
            <person name="Tice H."/>
            <person name="Han C."/>
            <person name="Goodwin L."/>
            <person name="Pitluck S."/>
            <person name="Liolios K."/>
            <person name="Ivanova N."/>
            <person name="Mavromatis K."/>
            <person name="Ovchinnikova G."/>
            <person name="Pati A."/>
            <person name="Chen A."/>
            <person name="Palaniappan K."/>
            <person name="Land M."/>
            <person name="Hauser L."/>
            <person name="Chang Y."/>
            <person name="Jeffries C."/>
            <person name="Lu M."/>
            <person name="Brettin T."/>
            <person name="Detter J."/>
            <person name="Goker M."/>
            <person name="Tindall B."/>
            <person name="Beck B."/>
            <person name="McDermott T."/>
            <person name="Woyke T."/>
            <person name="Bristow J."/>
            <person name="Eisen J."/>
            <person name="Markowitz V."/>
            <person name="Hugenholtz P."/>
            <person name="Kyrpides N."/>
            <person name="Klenk H."/>
            <person name="Cheng J."/>
        </authorList>
    </citation>
    <scope>NUCLEOTIDE SEQUENCE [LARGE SCALE GENOMIC DNA]</scope>
    <source>
        <strain evidence="7">ATCC BAA-798 / YNP1</strain>
    </source>
</reference>
<proteinExistence type="predicted"/>
<evidence type="ECO:0000256" key="1">
    <source>
        <dbReference type="ARBA" id="ARBA00004141"/>
    </source>
</evidence>
<keyword evidence="4 5" id="KW-0472">Membrane</keyword>
<feature type="transmembrane region" description="Helical" evidence="5">
    <location>
        <begin position="83"/>
        <end position="103"/>
    </location>
</feature>
<evidence type="ECO:0000256" key="5">
    <source>
        <dbReference type="SAM" id="Phobius"/>
    </source>
</evidence>
<evidence type="ECO:0000256" key="4">
    <source>
        <dbReference type="ARBA" id="ARBA00023136"/>
    </source>
</evidence>
<accession>D1CI75</accession>
<organism evidence="6 7">
    <name type="scientific">Thermobaculum terrenum (strain ATCC BAA-798 / CCMEE 7001 / YNP1)</name>
    <dbReference type="NCBI Taxonomy" id="525904"/>
    <lineage>
        <taxon>Bacteria</taxon>
        <taxon>Bacillati</taxon>
        <taxon>Chloroflexota</taxon>
        <taxon>Chloroflexia</taxon>
        <taxon>Candidatus Thermobaculales</taxon>
        <taxon>Candidatus Thermobaculaceae</taxon>
        <taxon>Thermobaculum</taxon>
    </lineage>
</organism>
<dbReference type="InterPro" id="IPR032808">
    <property type="entry name" value="DoxX"/>
</dbReference>
<keyword evidence="3 5" id="KW-1133">Transmembrane helix</keyword>
<dbReference type="PANTHER" id="PTHR39157:SF1">
    <property type="entry name" value="DOXX FAMILY PROTEIN"/>
    <property type="match status" value="1"/>
</dbReference>
<evidence type="ECO:0000313" key="7">
    <source>
        <dbReference type="Proteomes" id="UP000000323"/>
    </source>
</evidence>
<dbReference type="HOGENOM" id="CLU_1098094_0_0_0"/>
<keyword evidence="7" id="KW-1185">Reference proteome</keyword>
<name>D1CI75_THET1</name>
<dbReference type="eggNOG" id="COG2259">
    <property type="taxonomic scope" value="Bacteria"/>
</dbReference>